<keyword evidence="1" id="KW-0436">Ligase</keyword>
<dbReference type="GO" id="GO:0016881">
    <property type="term" value="F:acid-amino acid ligase activity"/>
    <property type="evidence" value="ECO:0007669"/>
    <property type="project" value="InterPro"/>
</dbReference>
<evidence type="ECO:0000313" key="6">
    <source>
        <dbReference type="EMBL" id="OGG59614.1"/>
    </source>
</evidence>
<dbReference type="Gene3D" id="3.90.190.20">
    <property type="entry name" value="Mur ligase, C-terminal domain"/>
    <property type="match status" value="1"/>
</dbReference>
<protein>
    <recommendedName>
        <fullName evidence="8">UDP-N-acetylmuramoyl-tripeptide--D-alanyl-D-alanine ligase</fullName>
    </recommendedName>
</protein>
<dbReference type="SUPFAM" id="SSF53244">
    <property type="entry name" value="MurD-like peptide ligases, peptide-binding domain"/>
    <property type="match status" value="1"/>
</dbReference>
<dbReference type="SUPFAM" id="SSF53623">
    <property type="entry name" value="MurD-like peptide ligases, catalytic domain"/>
    <property type="match status" value="1"/>
</dbReference>
<dbReference type="InterPro" id="IPR036615">
    <property type="entry name" value="Mur_ligase_C_dom_sf"/>
</dbReference>
<evidence type="ECO:0000313" key="7">
    <source>
        <dbReference type="Proteomes" id="UP000178794"/>
    </source>
</evidence>
<name>A0A1F6DDX3_9BACT</name>
<organism evidence="6 7">
    <name type="scientific">Candidatus Kaiserbacteria bacterium RIFCSPHIGHO2_02_FULL_50_50</name>
    <dbReference type="NCBI Taxonomy" id="1798492"/>
    <lineage>
        <taxon>Bacteria</taxon>
        <taxon>Candidatus Kaiseribacteriota</taxon>
    </lineage>
</organism>
<dbReference type="STRING" id="1798492.A3C89_00130"/>
<gene>
    <name evidence="6" type="ORF">A3C89_00130</name>
</gene>
<comment type="caution">
    <text evidence="6">The sequence shown here is derived from an EMBL/GenBank/DDBJ whole genome shotgun (WGS) entry which is preliminary data.</text>
</comment>
<evidence type="ECO:0000256" key="2">
    <source>
        <dbReference type="ARBA" id="ARBA00022741"/>
    </source>
</evidence>
<feature type="domain" description="Mur ligase C-terminal" evidence="4">
    <location>
        <begin position="271"/>
        <end position="396"/>
    </location>
</feature>
<dbReference type="InterPro" id="IPR051046">
    <property type="entry name" value="MurCDEF_CellWall_CoF430Synth"/>
</dbReference>
<dbReference type="AlphaFoldDB" id="A0A1F6DDX3"/>
<keyword evidence="2" id="KW-0547">Nucleotide-binding</keyword>
<accession>A0A1F6DDX3</accession>
<dbReference type="Gene3D" id="3.40.1190.10">
    <property type="entry name" value="Mur-like, catalytic domain"/>
    <property type="match status" value="1"/>
</dbReference>
<dbReference type="InterPro" id="IPR004101">
    <property type="entry name" value="Mur_ligase_C"/>
</dbReference>
<evidence type="ECO:0000259" key="4">
    <source>
        <dbReference type="Pfam" id="PF02875"/>
    </source>
</evidence>
<dbReference type="Pfam" id="PF08245">
    <property type="entry name" value="Mur_ligase_M"/>
    <property type="match status" value="2"/>
</dbReference>
<proteinExistence type="predicted"/>
<dbReference type="PANTHER" id="PTHR43024:SF1">
    <property type="entry name" value="UDP-N-ACETYLMURAMOYL-TRIPEPTIDE--D-ALANYL-D-ALANINE LIGASE"/>
    <property type="match status" value="1"/>
</dbReference>
<dbReference type="EMBL" id="MFLF01000013">
    <property type="protein sequence ID" value="OGG59614.1"/>
    <property type="molecule type" value="Genomic_DNA"/>
</dbReference>
<evidence type="ECO:0000256" key="1">
    <source>
        <dbReference type="ARBA" id="ARBA00022598"/>
    </source>
</evidence>
<evidence type="ECO:0008006" key="8">
    <source>
        <dbReference type="Google" id="ProtNLM"/>
    </source>
</evidence>
<dbReference type="GO" id="GO:0005524">
    <property type="term" value="F:ATP binding"/>
    <property type="evidence" value="ECO:0007669"/>
    <property type="project" value="UniProtKB-KW"/>
</dbReference>
<evidence type="ECO:0000256" key="3">
    <source>
        <dbReference type="ARBA" id="ARBA00022840"/>
    </source>
</evidence>
<dbReference type="Pfam" id="PF02875">
    <property type="entry name" value="Mur_ligase_C"/>
    <property type="match status" value="1"/>
</dbReference>
<sequence>MKTMIKSILVALLTAEARVLLRRTKPAIIAVTGSVGKTGTKDAIYSVLKDTIHVRKSAKSYNSDVGVPLSVLGIENPGTNVFLWIRALAEGFLIMLAPREYPDVLVLEVGVDHPGDMAKLTSWIRPDIVVLTRFPDVPVHVENFPTPEAVTEEKKQLLHAIKDDGVIVYNNDDEQIARAVAEMRQVSVGFSRYSRSAFVGASETNVYEHGVPVGFEFVLNTQDTSHVVRVREVLGLGYVYVYTAAIAVASLFEIPVDAAIASLGKHVTAPGRMRILPGIKGTHIIDDTYNASPVAMEEALRTMRSVKNAKRRIAVLGDMLELGQYSIDEHRRIGGVAAESVDLLVTIGVRARGIAEGALRAGFDEANITQYDDALEAARELERMLVEGDYVLIKGSQGMRMERVVEEIMAEPERAEELLVRQDAFWKTR</sequence>
<dbReference type="InterPro" id="IPR036565">
    <property type="entry name" value="Mur-like_cat_sf"/>
</dbReference>
<dbReference type="Proteomes" id="UP000178794">
    <property type="component" value="Unassembled WGS sequence"/>
</dbReference>
<reference evidence="6 7" key="1">
    <citation type="journal article" date="2016" name="Nat. Commun.">
        <title>Thousands of microbial genomes shed light on interconnected biogeochemical processes in an aquifer system.</title>
        <authorList>
            <person name="Anantharaman K."/>
            <person name="Brown C.T."/>
            <person name="Hug L.A."/>
            <person name="Sharon I."/>
            <person name="Castelle C.J."/>
            <person name="Probst A.J."/>
            <person name="Thomas B.C."/>
            <person name="Singh A."/>
            <person name="Wilkins M.J."/>
            <person name="Karaoz U."/>
            <person name="Brodie E.L."/>
            <person name="Williams K.H."/>
            <person name="Hubbard S.S."/>
            <person name="Banfield J.F."/>
        </authorList>
    </citation>
    <scope>NUCLEOTIDE SEQUENCE [LARGE SCALE GENOMIC DNA]</scope>
</reference>
<feature type="domain" description="Mur ligase central" evidence="5">
    <location>
        <begin position="31"/>
        <end position="80"/>
    </location>
</feature>
<evidence type="ECO:0000259" key="5">
    <source>
        <dbReference type="Pfam" id="PF08245"/>
    </source>
</evidence>
<keyword evidence="3" id="KW-0067">ATP-binding</keyword>
<dbReference type="InterPro" id="IPR013221">
    <property type="entry name" value="Mur_ligase_cen"/>
</dbReference>
<dbReference type="PANTHER" id="PTHR43024">
    <property type="entry name" value="UDP-N-ACETYLMURAMOYL-TRIPEPTIDE--D-ALANYL-D-ALANINE LIGASE"/>
    <property type="match status" value="1"/>
</dbReference>
<feature type="domain" description="Mur ligase central" evidence="5">
    <location>
        <begin position="99"/>
        <end position="249"/>
    </location>
</feature>